<evidence type="ECO:0000256" key="3">
    <source>
        <dbReference type="ARBA" id="ARBA00022676"/>
    </source>
</evidence>
<evidence type="ECO:0000256" key="4">
    <source>
        <dbReference type="ARBA" id="ARBA00022679"/>
    </source>
</evidence>
<name>A0A543PDQ0_9ACTN</name>
<dbReference type="PANTHER" id="PTHR48090:SF1">
    <property type="entry name" value="PROPHAGE BACTOPRENOL GLUCOSYL TRANSFERASE HOMOLOG"/>
    <property type="match status" value="1"/>
</dbReference>
<proteinExistence type="inferred from homology"/>
<accession>A0A543PDQ0</accession>
<evidence type="ECO:0000259" key="8">
    <source>
        <dbReference type="Pfam" id="PF00535"/>
    </source>
</evidence>
<dbReference type="PANTHER" id="PTHR48090">
    <property type="entry name" value="UNDECAPRENYL-PHOSPHATE 4-DEOXY-4-FORMAMIDO-L-ARABINOSE TRANSFERASE-RELATED"/>
    <property type="match status" value="1"/>
</dbReference>
<evidence type="ECO:0000256" key="2">
    <source>
        <dbReference type="ARBA" id="ARBA00006739"/>
    </source>
</evidence>
<keyword evidence="3" id="KW-0328">Glycosyltransferase</keyword>
<keyword evidence="10" id="KW-1185">Reference proteome</keyword>
<dbReference type="OrthoDB" id="9811884at2"/>
<comment type="similarity">
    <text evidence="2">Belongs to the glycosyltransferase 2 family.</text>
</comment>
<dbReference type="RefSeq" id="WP_142024863.1">
    <property type="nucleotide sequence ID" value="NZ_VFQE01000001.1"/>
</dbReference>
<evidence type="ECO:0000256" key="7">
    <source>
        <dbReference type="ARBA" id="ARBA00023136"/>
    </source>
</evidence>
<evidence type="ECO:0000256" key="1">
    <source>
        <dbReference type="ARBA" id="ARBA00004141"/>
    </source>
</evidence>
<gene>
    <name evidence="9" type="ORF">FHU33_1613</name>
</gene>
<evidence type="ECO:0000313" key="9">
    <source>
        <dbReference type="EMBL" id="TQN42218.1"/>
    </source>
</evidence>
<keyword evidence="4 9" id="KW-0808">Transferase</keyword>
<evidence type="ECO:0000313" key="10">
    <source>
        <dbReference type="Proteomes" id="UP000319865"/>
    </source>
</evidence>
<dbReference type="InterPro" id="IPR029044">
    <property type="entry name" value="Nucleotide-diphossugar_trans"/>
</dbReference>
<dbReference type="SUPFAM" id="SSF53448">
    <property type="entry name" value="Nucleotide-diphospho-sugar transferases"/>
    <property type="match status" value="1"/>
</dbReference>
<comment type="caution">
    <text evidence="9">The sequence shown here is derived from an EMBL/GenBank/DDBJ whole genome shotgun (WGS) entry which is preliminary data.</text>
</comment>
<dbReference type="GO" id="GO:0016757">
    <property type="term" value="F:glycosyltransferase activity"/>
    <property type="evidence" value="ECO:0007669"/>
    <property type="project" value="UniProtKB-KW"/>
</dbReference>
<dbReference type="Pfam" id="PF00535">
    <property type="entry name" value="Glycos_transf_2"/>
    <property type="match status" value="1"/>
</dbReference>
<dbReference type="EMBL" id="VFQE01000001">
    <property type="protein sequence ID" value="TQN42218.1"/>
    <property type="molecule type" value="Genomic_DNA"/>
</dbReference>
<keyword evidence="7" id="KW-0472">Membrane</keyword>
<dbReference type="Proteomes" id="UP000319865">
    <property type="component" value="Unassembled WGS sequence"/>
</dbReference>
<feature type="domain" description="Glycosyltransferase 2-like" evidence="8">
    <location>
        <begin position="13"/>
        <end position="138"/>
    </location>
</feature>
<reference evidence="9 10" key="1">
    <citation type="submission" date="2019-06" db="EMBL/GenBank/DDBJ databases">
        <title>Sequencing the genomes of 1000 actinobacteria strains.</title>
        <authorList>
            <person name="Klenk H.-P."/>
        </authorList>
    </citation>
    <scope>NUCLEOTIDE SEQUENCE [LARGE SCALE GENOMIC DNA]</scope>
    <source>
        <strain evidence="9 10">DSM 46837</strain>
    </source>
</reference>
<evidence type="ECO:0000256" key="5">
    <source>
        <dbReference type="ARBA" id="ARBA00022692"/>
    </source>
</evidence>
<organism evidence="9 10">
    <name type="scientific">Blastococcus colisei</name>
    <dbReference type="NCBI Taxonomy" id="1564162"/>
    <lineage>
        <taxon>Bacteria</taxon>
        <taxon>Bacillati</taxon>
        <taxon>Actinomycetota</taxon>
        <taxon>Actinomycetes</taxon>
        <taxon>Geodermatophilales</taxon>
        <taxon>Geodermatophilaceae</taxon>
        <taxon>Blastococcus</taxon>
    </lineage>
</organism>
<dbReference type="InterPro" id="IPR050256">
    <property type="entry name" value="Glycosyltransferase_2"/>
</dbReference>
<keyword evidence="6" id="KW-1133">Transmembrane helix</keyword>
<dbReference type="AlphaFoldDB" id="A0A543PDQ0"/>
<sequence length="233" mass="24655">MTGERGPELGVAVVVPVHGNEATLRPLAERLAAALSGRDWRLRFVIDASPDDSAAVAGTLAAEEPRIAVTGLSVNVGQHAALAHGLAAEPDADAWVCLDADLQDPPEAVPLLLDRLARGDVAAVFAGRRGRYESPVRRLTGTVHRLVVARLTGLPPDAGAFFAMDARVRDAVVPAVRDEGAPSVVLAVARAGRPVTSVPVPRDRRTEGRSSWSGRSRVRQSVRSLVWAVRSGR</sequence>
<evidence type="ECO:0000256" key="6">
    <source>
        <dbReference type="ARBA" id="ARBA00022989"/>
    </source>
</evidence>
<keyword evidence="5" id="KW-0812">Transmembrane</keyword>
<dbReference type="InterPro" id="IPR001173">
    <property type="entry name" value="Glyco_trans_2-like"/>
</dbReference>
<dbReference type="GO" id="GO:0005886">
    <property type="term" value="C:plasma membrane"/>
    <property type="evidence" value="ECO:0007669"/>
    <property type="project" value="TreeGrafter"/>
</dbReference>
<comment type="subcellular location">
    <subcellularLocation>
        <location evidence="1">Membrane</location>
        <topology evidence="1">Multi-pass membrane protein</topology>
    </subcellularLocation>
</comment>
<protein>
    <submittedName>
        <fullName evidence="9">Undecaprenyl-phosphate 4-deoxy-4-formamido-L-arabinose transferase</fullName>
    </submittedName>
</protein>
<dbReference type="Gene3D" id="3.90.550.10">
    <property type="entry name" value="Spore Coat Polysaccharide Biosynthesis Protein SpsA, Chain A"/>
    <property type="match status" value="1"/>
</dbReference>